<organism evidence="2">
    <name type="scientific">Paraconexibacter sp. AEG42_29</name>
    <dbReference type="NCBI Taxonomy" id="2997339"/>
    <lineage>
        <taxon>Bacteria</taxon>
        <taxon>Bacillati</taxon>
        <taxon>Actinomycetota</taxon>
        <taxon>Thermoleophilia</taxon>
        <taxon>Solirubrobacterales</taxon>
        <taxon>Paraconexibacteraceae</taxon>
        <taxon>Paraconexibacter</taxon>
    </lineage>
</organism>
<evidence type="ECO:0000313" key="2">
    <source>
        <dbReference type="EMBL" id="XAY05639.1"/>
    </source>
</evidence>
<dbReference type="GO" id="GO:0006355">
    <property type="term" value="P:regulation of DNA-templated transcription"/>
    <property type="evidence" value="ECO:0007669"/>
    <property type="project" value="InterPro"/>
</dbReference>
<dbReference type="InterPro" id="IPR010985">
    <property type="entry name" value="Ribbon_hlx_hlx"/>
</dbReference>
<name>A0AAU7AW03_9ACTN</name>
<evidence type="ECO:0000259" key="1">
    <source>
        <dbReference type="Pfam" id="PF22513"/>
    </source>
</evidence>
<dbReference type="KEGG" id="parq:DSM112329_02497"/>
<reference evidence="2" key="1">
    <citation type="submission" date="2022-12" db="EMBL/GenBank/DDBJ databases">
        <title>Paraconexibacter alkalitolerans sp. nov. and Baekduia alba sp. nov., isolated from soil and emended description of the genera Paraconexibacter (Chun et al., 2020) and Baekduia (An et al., 2020).</title>
        <authorList>
            <person name="Vieira S."/>
            <person name="Huber K.J."/>
            <person name="Geppert A."/>
            <person name="Wolf J."/>
            <person name="Neumann-Schaal M."/>
            <person name="Muesken M."/>
            <person name="Overmann J."/>
        </authorList>
    </citation>
    <scope>NUCLEOTIDE SEQUENCE</scope>
    <source>
        <strain evidence="2">AEG42_29</strain>
    </source>
</reference>
<proteinExistence type="predicted"/>
<sequence length="85" mass="9096">MQDTQIATFASVKTIQIRNVPDGVHAKLRVRAAAAGKSLSDYALGELERVAERPAASDVLRRARARSGSVPAEAIVEAVRAGRDR</sequence>
<accession>A0AAU7AW03</accession>
<protein>
    <recommendedName>
        <fullName evidence="1">Antitoxin FitA-like ribbon-helix-helix domain-containing protein</fullName>
    </recommendedName>
</protein>
<dbReference type="SUPFAM" id="SSF47598">
    <property type="entry name" value="Ribbon-helix-helix"/>
    <property type="match status" value="1"/>
</dbReference>
<dbReference type="InterPro" id="IPR053853">
    <property type="entry name" value="FitA-like_RHH"/>
</dbReference>
<feature type="domain" description="Antitoxin FitA-like ribbon-helix-helix" evidence="1">
    <location>
        <begin position="14"/>
        <end position="50"/>
    </location>
</feature>
<dbReference type="AlphaFoldDB" id="A0AAU7AW03"/>
<dbReference type="Pfam" id="PF22513">
    <property type="entry name" value="FitA-like_RHH"/>
    <property type="match status" value="1"/>
</dbReference>
<dbReference type="EMBL" id="CP114014">
    <property type="protein sequence ID" value="XAY05639.1"/>
    <property type="molecule type" value="Genomic_DNA"/>
</dbReference>
<gene>
    <name evidence="2" type="ORF">DSM112329_02497</name>
</gene>